<evidence type="ECO:0000256" key="2">
    <source>
        <dbReference type="SAM" id="MobiDB-lite"/>
    </source>
</evidence>
<dbReference type="Pfam" id="PF25455">
    <property type="entry name" value="Beta-barrel_CAF17_C"/>
    <property type="match status" value="1"/>
</dbReference>
<gene>
    <name evidence="4" type="ORF">G7Y29_08910</name>
</gene>
<evidence type="ECO:0000256" key="1">
    <source>
        <dbReference type="ARBA" id="ARBA00022946"/>
    </source>
</evidence>
<dbReference type="PIRSF" id="PIRSF006487">
    <property type="entry name" value="GcvT"/>
    <property type="match status" value="1"/>
</dbReference>
<dbReference type="AlphaFoldDB" id="A0A7T0KLH0"/>
<evidence type="ECO:0000313" key="4">
    <source>
        <dbReference type="EMBL" id="QPK82956.1"/>
    </source>
</evidence>
<dbReference type="NCBIfam" id="TIGR03317">
    <property type="entry name" value="ygfZ_signature"/>
    <property type="match status" value="1"/>
</dbReference>
<protein>
    <submittedName>
        <fullName evidence="4">Folate-binding protein YgfZ</fullName>
    </submittedName>
</protein>
<proteinExistence type="predicted"/>
<dbReference type="SUPFAM" id="SSF103025">
    <property type="entry name" value="Folate-binding domain"/>
    <property type="match status" value="1"/>
</dbReference>
<dbReference type="InterPro" id="IPR045179">
    <property type="entry name" value="YgfZ/GcvT"/>
</dbReference>
<keyword evidence="5" id="KW-1185">Reference proteome</keyword>
<reference evidence="4 5" key="1">
    <citation type="submission" date="2020-11" db="EMBL/GenBank/DDBJ databases">
        <title>Corynebacterium sp. MC1420.</title>
        <authorList>
            <person name="Zhou J."/>
        </authorList>
    </citation>
    <scope>NUCLEOTIDE SEQUENCE [LARGE SCALE GENOMIC DNA]</scope>
    <source>
        <strain evidence="4 5">MC1420</strain>
    </source>
</reference>
<dbReference type="InterPro" id="IPR027266">
    <property type="entry name" value="TrmE/GcvT-like"/>
</dbReference>
<dbReference type="InterPro" id="IPR017703">
    <property type="entry name" value="YgfZ/GCV_T_CS"/>
</dbReference>
<feature type="domain" description="CAF17 C-terminal" evidence="3">
    <location>
        <begin position="287"/>
        <end position="355"/>
    </location>
</feature>
<evidence type="ECO:0000259" key="3">
    <source>
        <dbReference type="Pfam" id="PF25455"/>
    </source>
</evidence>
<sequence length="380" mass="40615">MSEEAMTPHYARRMGRMETASQYRSPLLSSPAAVELTDADTSLIDARGVAWHYGNPLGEQRALAEGSVVIDRSHRAVIKVSGADAAVFLNNLLSQKLVDVTEGFAAAALDLDMQGHVLHHADVTFTDGVFYLDFPAYQHETLTTFLNKMVFWSEVTIEDADLAVLTILGPGPEFAGASEAVVARAVPWPTTPRTDVLVERESVLGVVDKLGAQGIPLAGLMAFTAERVKAGEPELRADMDEKSIPHEAPYLINRGAHLGAVHLDKGCYRGQETVARVENLGRSPRLLVMVQLDGSAPVDPAPGAELSLAGRRVGRLGTVVHDADYGPIALALVKRSALSSGDLTAEGDTPVSASIDPDSLPDDEGEKAGRRAVERLRSSK</sequence>
<dbReference type="KEGG" id="cqn:G7Y29_08910"/>
<dbReference type="GO" id="GO:0016226">
    <property type="term" value="P:iron-sulfur cluster assembly"/>
    <property type="evidence" value="ECO:0007669"/>
    <property type="project" value="TreeGrafter"/>
</dbReference>
<feature type="region of interest" description="Disordered" evidence="2">
    <location>
        <begin position="341"/>
        <end position="380"/>
    </location>
</feature>
<name>A0A7T0KLH0_9CORY</name>
<evidence type="ECO:0000313" key="5">
    <source>
        <dbReference type="Proteomes" id="UP000594586"/>
    </source>
</evidence>
<accession>A0A7T0KLH0</accession>
<dbReference type="EMBL" id="CP064955">
    <property type="protein sequence ID" value="QPK82956.1"/>
    <property type="molecule type" value="Genomic_DNA"/>
</dbReference>
<dbReference type="InterPro" id="IPR057460">
    <property type="entry name" value="CAF17_C"/>
</dbReference>
<dbReference type="PANTHER" id="PTHR22602:SF0">
    <property type="entry name" value="TRANSFERASE CAF17, MITOCHONDRIAL-RELATED"/>
    <property type="match status" value="1"/>
</dbReference>
<dbReference type="Gene3D" id="3.30.1360.120">
    <property type="entry name" value="Probable tRNA modification gtpase trme, domain 1"/>
    <property type="match status" value="2"/>
</dbReference>
<organism evidence="4 5">
    <name type="scientific">Corynebacterium qintianiae</name>
    <dbReference type="NCBI Taxonomy" id="2709392"/>
    <lineage>
        <taxon>Bacteria</taxon>
        <taxon>Bacillati</taxon>
        <taxon>Actinomycetota</taxon>
        <taxon>Actinomycetes</taxon>
        <taxon>Mycobacteriales</taxon>
        <taxon>Corynebacteriaceae</taxon>
        <taxon>Corynebacterium</taxon>
    </lineage>
</organism>
<dbReference type="Proteomes" id="UP000594586">
    <property type="component" value="Chromosome"/>
</dbReference>
<feature type="compositionally biased region" description="Basic and acidic residues" evidence="2">
    <location>
        <begin position="366"/>
        <end position="380"/>
    </location>
</feature>
<keyword evidence="1" id="KW-0809">Transit peptide</keyword>
<dbReference type="PANTHER" id="PTHR22602">
    <property type="entry name" value="TRANSFERASE CAF17, MITOCHONDRIAL-RELATED"/>
    <property type="match status" value="1"/>
</dbReference>